<evidence type="ECO:0000313" key="3">
    <source>
        <dbReference type="Proteomes" id="UP001237642"/>
    </source>
</evidence>
<reference evidence="2" key="2">
    <citation type="submission" date="2023-05" db="EMBL/GenBank/DDBJ databases">
        <authorList>
            <person name="Schelkunov M.I."/>
        </authorList>
    </citation>
    <scope>NUCLEOTIDE SEQUENCE</scope>
    <source>
        <strain evidence="2">Hsosn_3</strain>
        <tissue evidence="2">Leaf</tissue>
    </source>
</reference>
<name>A0AAD8MQI3_9APIA</name>
<gene>
    <name evidence="2" type="ORF">POM88_023490</name>
</gene>
<dbReference type="InterPro" id="IPR032675">
    <property type="entry name" value="LRR_dom_sf"/>
</dbReference>
<organism evidence="2 3">
    <name type="scientific">Heracleum sosnowskyi</name>
    <dbReference type="NCBI Taxonomy" id="360622"/>
    <lineage>
        <taxon>Eukaryota</taxon>
        <taxon>Viridiplantae</taxon>
        <taxon>Streptophyta</taxon>
        <taxon>Embryophyta</taxon>
        <taxon>Tracheophyta</taxon>
        <taxon>Spermatophyta</taxon>
        <taxon>Magnoliopsida</taxon>
        <taxon>eudicotyledons</taxon>
        <taxon>Gunneridae</taxon>
        <taxon>Pentapetalae</taxon>
        <taxon>asterids</taxon>
        <taxon>campanulids</taxon>
        <taxon>Apiales</taxon>
        <taxon>Apiaceae</taxon>
        <taxon>Apioideae</taxon>
        <taxon>apioid superclade</taxon>
        <taxon>Tordylieae</taxon>
        <taxon>Tordyliinae</taxon>
        <taxon>Heracleum</taxon>
    </lineage>
</organism>
<proteinExistence type="predicted"/>
<dbReference type="EMBL" id="JAUIZM010000005">
    <property type="protein sequence ID" value="KAK1385755.1"/>
    <property type="molecule type" value="Genomic_DNA"/>
</dbReference>
<evidence type="ECO:0000259" key="1">
    <source>
        <dbReference type="Pfam" id="PF23247"/>
    </source>
</evidence>
<feature type="domain" description="Disease resistance protein At4g27190-like leucine-rich repeats" evidence="1">
    <location>
        <begin position="12"/>
        <end position="63"/>
    </location>
</feature>
<dbReference type="AlphaFoldDB" id="A0AAD8MQI3"/>
<dbReference type="Proteomes" id="UP001237642">
    <property type="component" value="Unassembled WGS sequence"/>
</dbReference>
<reference evidence="2" key="1">
    <citation type="submission" date="2023-02" db="EMBL/GenBank/DDBJ databases">
        <title>Genome of toxic invasive species Heracleum sosnowskyi carries increased number of genes despite the absence of recent whole-genome duplications.</title>
        <authorList>
            <person name="Schelkunov M."/>
            <person name="Shtratnikova V."/>
            <person name="Makarenko M."/>
            <person name="Klepikova A."/>
            <person name="Omelchenko D."/>
            <person name="Novikova G."/>
            <person name="Obukhova E."/>
            <person name="Bogdanov V."/>
            <person name="Penin A."/>
            <person name="Logacheva M."/>
        </authorList>
    </citation>
    <scope>NUCLEOTIDE SEQUENCE</scope>
    <source>
        <strain evidence="2">Hsosn_3</strain>
        <tissue evidence="2">Leaf</tissue>
    </source>
</reference>
<comment type="caution">
    <text evidence="2">The sequence shown here is derived from an EMBL/GenBank/DDBJ whole genome shotgun (WGS) entry which is preliminary data.</text>
</comment>
<dbReference type="Pfam" id="PF23247">
    <property type="entry name" value="LRR_RPS2"/>
    <property type="match status" value="1"/>
</dbReference>
<dbReference type="Gene3D" id="3.80.10.10">
    <property type="entry name" value="Ribonuclease Inhibitor"/>
    <property type="match status" value="1"/>
</dbReference>
<keyword evidence="3" id="KW-1185">Reference proteome</keyword>
<evidence type="ECO:0000313" key="2">
    <source>
        <dbReference type="EMBL" id="KAK1385755.1"/>
    </source>
</evidence>
<protein>
    <recommendedName>
        <fullName evidence="1">Disease resistance protein At4g27190-like leucine-rich repeats domain-containing protein</fullName>
    </recommendedName>
</protein>
<accession>A0AAD8MQI3</accession>
<dbReference type="InterPro" id="IPR057135">
    <property type="entry name" value="At4g27190-like_LRR"/>
</dbReference>
<sequence length="101" mass="11720">MEGIIKKSTWAEQKLLVLPDLEELVLVDMPKLKSIWMDGLLELPALKTVEIRKCPALDYLPLSKDSTKNLESITTEKTWWDGLRWEGPAAKQHFQKFLHFV</sequence>